<feature type="compositionally biased region" description="Basic and acidic residues" evidence="4">
    <location>
        <begin position="1"/>
        <end position="11"/>
    </location>
</feature>
<keyword evidence="3" id="KW-0804">Transcription</keyword>
<dbReference type="Pfam" id="PF12833">
    <property type="entry name" value="HTH_18"/>
    <property type="match status" value="1"/>
</dbReference>
<accession>A0A7W6N9J4</accession>
<evidence type="ECO:0000256" key="1">
    <source>
        <dbReference type="ARBA" id="ARBA00023015"/>
    </source>
</evidence>
<sequence length="148" mass="17039">MEMPSVRREDGPQPTDRGASPLTKDLRRVLRIELLKDSCSAAEIARLFSINRRTLHRHLRAEGLAFRQVANEIRFEIACDLLENTDMELNQVAAVLKYSELSAFTRAFRRWSGQTPSAWRMSHSRLRKTPGLRPMRLPRLGRKQDGSP</sequence>
<dbReference type="PANTHER" id="PTHR47894:SF4">
    <property type="entry name" value="HTH-TYPE TRANSCRIPTIONAL REGULATOR GADX"/>
    <property type="match status" value="1"/>
</dbReference>
<evidence type="ECO:0000256" key="4">
    <source>
        <dbReference type="SAM" id="MobiDB-lite"/>
    </source>
</evidence>
<dbReference type="SUPFAM" id="SSF46689">
    <property type="entry name" value="Homeodomain-like"/>
    <property type="match status" value="1"/>
</dbReference>
<proteinExistence type="predicted"/>
<dbReference type="RefSeq" id="WP_245265249.1">
    <property type="nucleotide sequence ID" value="NZ_JACIDC010000014.1"/>
</dbReference>
<dbReference type="PROSITE" id="PS01124">
    <property type="entry name" value="HTH_ARAC_FAMILY_2"/>
    <property type="match status" value="1"/>
</dbReference>
<dbReference type="GO" id="GO:0003700">
    <property type="term" value="F:DNA-binding transcription factor activity"/>
    <property type="evidence" value="ECO:0007669"/>
    <property type="project" value="InterPro"/>
</dbReference>
<name>A0A7W6N9J4_9HYPH</name>
<keyword evidence="1" id="KW-0805">Transcription regulation</keyword>
<dbReference type="PANTHER" id="PTHR47894">
    <property type="entry name" value="HTH-TYPE TRANSCRIPTIONAL REGULATOR GADX"/>
    <property type="match status" value="1"/>
</dbReference>
<feature type="region of interest" description="Disordered" evidence="4">
    <location>
        <begin position="1"/>
        <end position="22"/>
    </location>
</feature>
<gene>
    <name evidence="6" type="ORF">GGR34_003457</name>
</gene>
<dbReference type="Gene3D" id="1.10.10.60">
    <property type="entry name" value="Homeodomain-like"/>
    <property type="match status" value="1"/>
</dbReference>
<organism evidence="6 7">
    <name type="scientific">Microvirga flocculans</name>
    <dbReference type="NCBI Taxonomy" id="217168"/>
    <lineage>
        <taxon>Bacteria</taxon>
        <taxon>Pseudomonadati</taxon>
        <taxon>Pseudomonadota</taxon>
        <taxon>Alphaproteobacteria</taxon>
        <taxon>Hyphomicrobiales</taxon>
        <taxon>Methylobacteriaceae</taxon>
        <taxon>Microvirga</taxon>
    </lineage>
</organism>
<comment type="caution">
    <text evidence="6">The sequence shown here is derived from an EMBL/GenBank/DDBJ whole genome shotgun (WGS) entry which is preliminary data.</text>
</comment>
<dbReference type="SMART" id="SM00342">
    <property type="entry name" value="HTH_ARAC"/>
    <property type="match status" value="1"/>
</dbReference>
<dbReference type="InterPro" id="IPR018060">
    <property type="entry name" value="HTH_AraC"/>
</dbReference>
<feature type="domain" description="HTH araC/xylS-type" evidence="5">
    <location>
        <begin position="24"/>
        <end position="122"/>
    </location>
</feature>
<reference evidence="6 7" key="1">
    <citation type="submission" date="2020-08" db="EMBL/GenBank/DDBJ databases">
        <title>Genomic Encyclopedia of Type Strains, Phase IV (KMG-IV): sequencing the most valuable type-strain genomes for metagenomic binning, comparative biology and taxonomic classification.</title>
        <authorList>
            <person name="Goeker M."/>
        </authorList>
    </citation>
    <scope>NUCLEOTIDE SEQUENCE [LARGE SCALE GENOMIC DNA]</scope>
    <source>
        <strain evidence="6 7">DSM 15743</strain>
    </source>
</reference>
<feature type="region of interest" description="Disordered" evidence="4">
    <location>
        <begin position="129"/>
        <end position="148"/>
    </location>
</feature>
<evidence type="ECO:0000313" key="7">
    <source>
        <dbReference type="Proteomes" id="UP000519439"/>
    </source>
</evidence>
<protein>
    <submittedName>
        <fullName evidence="6">AraC-like DNA-binding protein</fullName>
    </submittedName>
</protein>
<keyword evidence="2 6" id="KW-0238">DNA-binding</keyword>
<dbReference type="AlphaFoldDB" id="A0A7W6N9J4"/>
<keyword evidence="7" id="KW-1185">Reference proteome</keyword>
<dbReference type="EMBL" id="JACIDC010000014">
    <property type="protein sequence ID" value="MBB4041776.1"/>
    <property type="molecule type" value="Genomic_DNA"/>
</dbReference>
<dbReference type="GO" id="GO:0000976">
    <property type="term" value="F:transcription cis-regulatory region binding"/>
    <property type="evidence" value="ECO:0007669"/>
    <property type="project" value="TreeGrafter"/>
</dbReference>
<dbReference type="InterPro" id="IPR009057">
    <property type="entry name" value="Homeodomain-like_sf"/>
</dbReference>
<evidence type="ECO:0000256" key="3">
    <source>
        <dbReference type="ARBA" id="ARBA00023163"/>
    </source>
</evidence>
<evidence type="ECO:0000259" key="5">
    <source>
        <dbReference type="PROSITE" id="PS01124"/>
    </source>
</evidence>
<dbReference type="GO" id="GO:0005829">
    <property type="term" value="C:cytosol"/>
    <property type="evidence" value="ECO:0007669"/>
    <property type="project" value="TreeGrafter"/>
</dbReference>
<evidence type="ECO:0000313" key="6">
    <source>
        <dbReference type="EMBL" id="MBB4041776.1"/>
    </source>
</evidence>
<dbReference type="Proteomes" id="UP000519439">
    <property type="component" value="Unassembled WGS sequence"/>
</dbReference>
<evidence type="ECO:0000256" key="2">
    <source>
        <dbReference type="ARBA" id="ARBA00023125"/>
    </source>
</evidence>